<dbReference type="Gene3D" id="3.30.160.60">
    <property type="entry name" value="Classic Zinc Finger"/>
    <property type="match status" value="7"/>
</dbReference>
<gene>
    <name evidence="16" type="primary">LOC111108216</name>
</gene>
<evidence type="ECO:0000256" key="4">
    <source>
        <dbReference type="ARBA" id="ARBA00022771"/>
    </source>
</evidence>
<dbReference type="RefSeq" id="XP_022299658.1">
    <property type="nucleotide sequence ID" value="XM_022443950.1"/>
</dbReference>
<dbReference type="GO" id="GO:0005634">
    <property type="term" value="C:nucleus"/>
    <property type="evidence" value="ECO:0007669"/>
    <property type="project" value="UniProtKB-SubCell"/>
</dbReference>
<keyword evidence="2" id="KW-0479">Metal-binding</keyword>
<feature type="domain" description="C2H2-type" evidence="14">
    <location>
        <begin position="181"/>
        <end position="208"/>
    </location>
</feature>
<feature type="domain" description="C2H2-type" evidence="14">
    <location>
        <begin position="803"/>
        <end position="830"/>
    </location>
</feature>
<dbReference type="InterPro" id="IPR051574">
    <property type="entry name" value="ZnF_E-box_Homeobox"/>
</dbReference>
<evidence type="ECO:0000256" key="1">
    <source>
        <dbReference type="ARBA" id="ARBA00004123"/>
    </source>
</evidence>
<feature type="region of interest" description="Disordered" evidence="12">
    <location>
        <begin position="288"/>
        <end position="320"/>
    </location>
</feature>
<dbReference type="PROSITE" id="PS50071">
    <property type="entry name" value="HOMEOBOX_2"/>
    <property type="match status" value="1"/>
</dbReference>
<dbReference type="OrthoDB" id="7491548at2759"/>
<evidence type="ECO:0000313" key="16">
    <source>
        <dbReference type="RefSeq" id="XP_022299658.1"/>
    </source>
</evidence>
<accession>A0A8B8B927</accession>
<keyword evidence="7 10" id="KW-0371">Homeobox</keyword>
<evidence type="ECO:0000256" key="3">
    <source>
        <dbReference type="ARBA" id="ARBA00022737"/>
    </source>
</evidence>
<dbReference type="FunFam" id="3.30.160.60:FF:000145">
    <property type="entry name" value="Zinc finger protein 574"/>
    <property type="match status" value="1"/>
</dbReference>
<feature type="domain" description="C2H2-type" evidence="14">
    <location>
        <begin position="831"/>
        <end position="859"/>
    </location>
</feature>
<evidence type="ECO:0000256" key="7">
    <source>
        <dbReference type="ARBA" id="ARBA00023155"/>
    </source>
</evidence>
<dbReference type="Proteomes" id="UP000694844">
    <property type="component" value="Chromosome 1"/>
</dbReference>
<dbReference type="Pfam" id="PF00096">
    <property type="entry name" value="zf-C2H2"/>
    <property type="match status" value="4"/>
</dbReference>
<keyword evidence="5" id="KW-0862">Zinc</keyword>
<keyword evidence="3" id="KW-0677">Repeat</keyword>
<comment type="subcellular location">
    <subcellularLocation>
        <location evidence="1 10 11">Nucleus</location>
    </subcellularLocation>
</comment>
<feature type="compositionally biased region" description="Low complexity" evidence="12">
    <location>
        <begin position="360"/>
        <end position="376"/>
    </location>
</feature>
<evidence type="ECO:0000256" key="10">
    <source>
        <dbReference type="PROSITE-ProRule" id="PRU00108"/>
    </source>
</evidence>
<organism evidence="15 16">
    <name type="scientific">Crassostrea virginica</name>
    <name type="common">Eastern oyster</name>
    <dbReference type="NCBI Taxonomy" id="6565"/>
    <lineage>
        <taxon>Eukaryota</taxon>
        <taxon>Metazoa</taxon>
        <taxon>Spiralia</taxon>
        <taxon>Lophotrochozoa</taxon>
        <taxon>Mollusca</taxon>
        <taxon>Bivalvia</taxon>
        <taxon>Autobranchia</taxon>
        <taxon>Pteriomorphia</taxon>
        <taxon>Ostreida</taxon>
        <taxon>Ostreoidea</taxon>
        <taxon>Ostreidae</taxon>
        <taxon>Crassostrea</taxon>
    </lineage>
</organism>
<feature type="domain" description="C2H2-type" evidence="14">
    <location>
        <begin position="123"/>
        <end position="150"/>
    </location>
</feature>
<dbReference type="SMART" id="SM00355">
    <property type="entry name" value="ZnF_C2H2"/>
    <property type="match status" value="9"/>
</dbReference>
<feature type="compositionally biased region" description="Polar residues" evidence="12">
    <location>
        <begin position="380"/>
        <end position="389"/>
    </location>
</feature>
<dbReference type="PROSITE" id="PS00028">
    <property type="entry name" value="ZINC_FINGER_C2H2_1"/>
    <property type="match status" value="5"/>
</dbReference>
<evidence type="ECO:0000256" key="8">
    <source>
        <dbReference type="ARBA" id="ARBA00023242"/>
    </source>
</evidence>
<sequence length="868" mass="98966">MDNAKSDKDSLEKKEEVTSVVLPCKPPSCVSNANSSAEEDKIQEYLNRSDTAVIYPEPVSDLEAQEPEASIHETEEEEEESHDNDSGLEEFLLKCVFCSQTYTRSSVLKDHMKSAHPDQPIRFQCPKCEAIFMQKSFLDKHLPTHSPTSQSCKVCNKTFANVYRLQRHMISHDESTDLRKFKCPECGKAFKFKHHLKEHIRIHSGEKPFECPNCHKRFSHSGSYSSHMTSKKCWIAGPKPMFLRDIVTWNQQSPIPSLSSLKEPSTHLSICSKGTRIQRRLSFHRFHRTKRKSEGKQTNRGCREKSTTNAEDIKPDIKMEEPEKEKIPCHFCSEVFNSAVDQHQHERYLCKANKELLNRSSFSDSSRNSPCSSISDSSHHGTPNGSYSALDTDHEDDCDSKKFRMRTHISEEQLAVLKSHYKENARPRKFELIRIGKEIGKEKRVVQVWFQNMRARDRRQGKNVPYVPSMARFKHHDGNSGWKDTSSSQSGYIPVVPNTTRAHGKKLDLPSTSKPEEQPLDLSVRSRTPTPAHTGSPGSSNSSSSIPPKSSLLNFSGKLDNGTAEGSKKEGRLQSSAIYKYLQQEGMIPRHFFGNYLPHPPTSVFQPFLQAHMFANQEAIMSRHLEHRSKSAEPVPKPSTQTSTETVPLHGLQVLFEQNGEKSARLVIDESQDEDSNCSSDSCSDSEQYRRAMADATLNLATLAEVSLSQRAALMENSMKSKRLRKKSWRQVHGYMEAEEVQMDLEDSLLDDDNPLKKKRRSWKGHKIDAEEGMYACDQCAKVFSKQSSLARHKYEHSGARPFTCEICGKAFKHKHHLTEHRRLHSGEKPFECKKCGKRFSHSGSYSQHMNHRYKYCKPLREDGFSSS</sequence>
<evidence type="ECO:0000256" key="12">
    <source>
        <dbReference type="SAM" id="MobiDB-lite"/>
    </source>
</evidence>
<reference evidence="15" key="1">
    <citation type="submission" date="2024-06" db="UniProtKB">
        <authorList>
            <consortium name="RefSeq"/>
        </authorList>
    </citation>
    <scope>NUCLEOTIDE SEQUENCE [LARGE SCALE GENOMIC DNA]</scope>
</reference>
<evidence type="ECO:0000256" key="6">
    <source>
        <dbReference type="ARBA" id="ARBA00023125"/>
    </source>
</evidence>
<dbReference type="GO" id="GO:0000981">
    <property type="term" value="F:DNA-binding transcription factor activity, RNA polymerase II-specific"/>
    <property type="evidence" value="ECO:0007669"/>
    <property type="project" value="TreeGrafter"/>
</dbReference>
<dbReference type="PANTHER" id="PTHR24391:SF27">
    <property type="entry name" value="ZINC FINGER PROTEIN 1"/>
    <property type="match status" value="1"/>
</dbReference>
<dbReference type="CDD" id="cd00086">
    <property type="entry name" value="homeodomain"/>
    <property type="match status" value="1"/>
</dbReference>
<feature type="compositionally biased region" description="Basic and acidic residues" evidence="12">
    <location>
        <begin position="292"/>
        <end position="320"/>
    </location>
</feature>
<dbReference type="Pfam" id="PF13894">
    <property type="entry name" value="zf-C2H2_4"/>
    <property type="match status" value="1"/>
</dbReference>
<dbReference type="Pfam" id="PF13912">
    <property type="entry name" value="zf-C2H2_6"/>
    <property type="match status" value="1"/>
</dbReference>
<feature type="domain" description="C2H2-type" evidence="14">
    <location>
        <begin position="93"/>
        <end position="121"/>
    </location>
</feature>
<evidence type="ECO:0000313" key="15">
    <source>
        <dbReference type="Proteomes" id="UP000694844"/>
    </source>
</evidence>
<dbReference type="SUPFAM" id="SSF57667">
    <property type="entry name" value="beta-beta-alpha zinc fingers"/>
    <property type="match status" value="5"/>
</dbReference>
<feature type="domain" description="C2H2-type" evidence="14">
    <location>
        <begin position="150"/>
        <end position="177"/>
    </location>
</feature>
<keyword evidence="8 10" id="KW-0539">Nucleus</keyword>
<dbReference type="FunFam" id="3.30.160.60:FF:000744">
    <property type="entry name" value="zinc finger E-box-binding homeobox 1"/>
    <property type="match status" value="1"/>
</dbReference>
<feature type="domain" description="C2H2-type" evidence="14">
    <location>
        <begin position="775"/>
        <end position="802"/>
    </location>
</feature>
<name>A0A8B8B927_CRAVI</name>
<dbReference type="Gene3D" id="1.10.10.60">
    <property type="entry name" value="Homeodomain-like"/>
    <property type="match status" value="1"/>
</dbReference>
<dbReference type="InterPro" id="IPR001356">
    <property type="entry name" value="HD"/>
</dbReference>
<evidence type="ECO:0000256" key="11">
    <source>
        <dbReference type="RuleBase" id="RU000682"/>
    </source>
</evidence>
<keyword evidence="6 10" id="KW-0238">DNA-binding</keyword>
<dbReference type="GO" id="GO:0008270">
    <property type="term" value="F:zinc ion binding"/>
    <property type="evidence" value="ECO:0007669"/>
    <property type="project" value="UniProtKB-KW"/>
</dbReference>
<feature type="region of interest" description="Disordered" evidence="12">
    <location>
        <begin position="471"/>
        <end position="572"/>
    </location>
</feature>
<reference evidence="16" key="2">
    <citation type="submission" date="2025-08" db="UniProtKB">
        <authorList>
            <consortium name="RefSeq"/>
        </authorList>
    </citation>
    <scope>IDENTIFICATION</scope>
    <source>
        <tissue evidence="16">Whole sample</tissue>
    </source>
</reference>
<dbReference type="KEGG" id="cvn:111108216"/>
<evidence type="ECO:0000256" key="2">
    <source>
        <dbReference type="ARBA" id="ARBA00022723"/>
    </source>
</evidence>
<feature type="region of interest" description="Disordered" evidence="12">
    <location>
        <begin position="57"/>
        <end position="84"/>
    </location>
</feature>
<dbReference type="SMART" id="SM00389">
    <property type="entry name" value="HOX"/>
    <property type="match status" value="1"/>
</dbReference>
<proteinExistence type="predicted"/>
<feature type="region of interest" description="Disordered" evidence="12">
    <location>
        <begin position="360"/>
        <end position="394"/>
    </location>
</feature>
<feature type="DNA-binding region" description="Homeobox" evidence="10">
    <location>
        <begin position="402"/>
        <end position="461"/>
    </location>
</feature>
<dbReference type="SUPFAM" id="SSF46689">
    <property type="entry name" value="Homeodomain-like"/>
    <property type="match status" value="1"/>
</dbReference>
<protein>
    <submittedName>
        <fullName evidence="16">LOW QUALITY PROTEIN: zinc finger E-box-binding homeobox 2-like</fullName>
    </submittedName>
</protein>
<dbReference type="PROSITE" id="PS50157">
    <property type="entry name" value="ZINC_FINGER_C2H2_2"/>
    <property type="match status" value="8"/>
</dbReference>
<evidence type="ECO:0000259" key="13">
    <source>
        <dbReference type="PROSITE" id="PS50071"/>
    </source>
</evidence>
<dbReference type="FunFam" id="3.30.160.60:FF:000082">
    <property type="entry name" value="Putative zinc finger E-box-binding homeobox 2"/>
    <property type="match status" value="1"/>
</dbReference>
<dbReference type="InterPro" id="IPR013087">
    <property type="entry name" value="Znf_C2H2_type"/>
</dbReference>
<feature type="domain" description="C2H2-type" evidence="14">
    <location>
        <begin position="209"/>
        <end position="240"/>
    </location>
</feature>
<dbReference type="PANTHER" id="PTHR24391">
    <property type="entry name" value="HISTONE H4 TRANSCRIPTION FACTOR-RELATED"/>
    <property type="match status" value="1"/>
</dbReference>
<feature type="compositionally biased region" description="Acidic residues" evidence="12">
    <location>
        <begin position="74"/>
        <end position="84"/>
    </location>
</feature>
<evidence type="ECO:0000256" key="9">
    <source>
        <dbReference type="PROSITE-ProRule" id="PRU00042"/>
    </source>
</evidence>
<evidence type="ECO:0000259" key="14">
    <source>
        <dbReference type="PROSITE" id="PS50157"/>
    </source>
</evidence>
<dbReference type="Pfam" id="PF00046">
    <property type="entry name" value="Homeodomain"/>
    <property type="match status" value="1"/>
</dbReference>
<dbReference type="InterPro" id="IPR009057">
    <property type="entry name" value="Homeodomain-like_sf"/>
</dbReference>
<evidence type="ECO:0000256" key="5">
    <source>
        <dbReference type="ARBA" id="ARBA00022833"/>
    </source>
</evidence>
<keyword evidence="15" id="KW-1185">Reference proteome</keyword>
<keyword evidence="4 9" id="KW-0863">Zinc-finger</keyword>
<dbReference type="AlphaFoldDB" id="A0A8B8B927"/>
<dbReference type="InterPro" id="IPR036236">
    <property type="entry name" value="Znf_C2H2_sf"/>
</dbReference>
<dbReference type="GeneID" id="111108216"/>
<dbReference type="FunFam" id="3.30.160.60:FF:000013">
    <property type="entry name" value="Putative zinc finger E-box-binding homeobox 2"/>
    <property type="match status" value="2"/>
</dbReference>
<feature type="compositionally biased region" description="Polar residues" evidence="12">
    <location>
        <begin position="482"/>
        <end position="501"/>
    </location>
</feature>
<feature type="domain" description="Homeobox" evidence="13">
    <location>
        <begin position="400"/>
        <end position="460"/>
    </location>
</feature>
<feature type="compositionally biased region" description="Low complexity" evidence="12">
    <location>
        <begin position="536"/>
        <end position="551"/>
    </location>
</feature>
<dbReference type="GO" id="GO:0000978">
    <property type="term" value="F:RNA polymerase II cis-regulatory region sequence-specific DNA binding"/>
    <property type="evidence" value="ECO:0007669"/>
    <property type="project" value="TreeGrafter"/>
</dbReference>
<dbReference type="GO" id="GO:0000122">
    <property type="term" value="P:negative regulation of transcription by RNA polymerase II"/>
    <property type="evidence" value="ECO:0007669"/>
    <property type="project" value="UniProtKB-ARBA"/>
</dbReference>